<dbReference type="OrthoDB" id="9760040at2"/>
<dbReference type="Proteomes" id="UP000321196">
    <property type="component" value="Unassembled WGS sequence"/>
</dbReference>
<evidence type="ECO:0000313" key="1">
    <source>
        <dbReference type="EMBL" id="TXK06450.1"/>
    </source>
</evidence>
<evidence type="ECO:0000313" key="2">
    <source>
        <dbReference type="Proteomes" id="UP000321196"/>
    </source>
</evidence>
<dbReference type="Pfam" id="PF05960">
    <property type="entry name" value="DUF885"/>
    <property type="match status" value="1"/>
</dbReference>
<proteinExistence type="predicted"/>
<accession>A0A5C8HQN4</accession>
<gene>
    <name evidence="1" type="ORF">FVP60_05720</name>
</gene>
<comment type="caution">
    <text evidence="1">The sequence shown here is derived from an EMBL/GenBank/DDBJ whole genome shotgun (WGS) entry which is preliminary data.</text>
</comment>
<organism evidence="1 2">
    <name type="scientific">Microbacterium mitrae</name>
    <dbReference type="NCBI Taxonomy" id="664640"/>
    <lineage>
        <taxon>Bacteria</taxon>
        <taxon>Bacillati</taxon>
        <taxon>Actinomycetota</taxon>
        <taxon>Actinomycetes</taxon>
        <taxon>Micrococcales</taxon>
        <taxon>Microbacteriaceae</taxon>
        <taxon>Microbacterium</taxon>
    </lineage>
</organism>
<dbReference type="AlphaFoldDB" id="A0A5C8HQN4"/>
<dbReference type="RefSeq" id="WP_147825254.1">
    <property type="nucleotide sequence ID" value="NZ_BAAARG010000001.1"/>
</dbReference>
<keyword evidence="2" id="KW-1185">Reference proteome</keyword>
<dbReference type="InterPro" id="IPR010281">
    <property type="entry name" value="DUF885"/>
</dbReference>
<dbReference type="PANTHER" id="PTHR33361">
    <property type="entry name" value="GLR0591 PROTEIN"/>
    <property type="match status" value="1"/>
</dbReference>
<protein>
    <submittedName>
        <fullName evidence="1">DUF885 domain-containing protein</fullName>
    </submittedName>
</protein>
<sequence length="567" mass="63282">MTSSATQVEAKTTPADERVRALAEAEWVWRKNEFGNAISWIDDDVADRLPAVSPAAQQARAEHWHALRDELDAIARDELSSVGRADLDVLAYQTRIGLDQIKHRQYEAPANSDSSPWNELIDGARRDYRTLAEADAYLAMLADIPRYLGEIISNMRAGLARGFGPTRITMIGRDATARSVANDDEGNAFRGIFATLPERLGAQAVAERREAAQRIVDEAIIPAYAELADFLTDEYLPGLPEEVSSVARYGAEYYADQLYEFTTTTLSAEEIHQRGLAAVAAILAEMREISNRLGYGDDLAALFAFMRTDPQFYASTPQELLNEAAWQAKMFDGVVDKYFGVVPRSRFRIEEPPADLAPFYTFGRGGLGLYVLNTYPLNQRPLYSLMALTLHEAAPGHAFQVAHAVENEGLADFRKKSYISAFGEGWALYTERLGVEMGMYRTDFELLGMLSFQMWRAVRMVIDPGLHALGWTREQAIAYLREHTAIGEHEVVTEVDRYIAWPGQAPSYALGQAAIEQLRRAAEDALQERFTPAAFHDAVLDLGSVPLEVLEREIRMWITEQATAAAR</sequence>
<dbReference type="PANTHER" id="PTHR33361:SF2">
    <property type="entry name" value="DUF885 DOMAIN-CONTAINING PROTEIN"/>
    <property type="match status" value="1"/>
</dbReference>
<reference evidence="1 2" key="1">
    <citation type="submission" date="2019-08" db="EMBL/GenBank/DDBJ databases">
        <authorList>
            <person name="Dong K."/>
        </authorList>
    </citation>
    <scope>NUCLEOTIDE SEQUENCE [LARGE SCALE GENOMIC DNA]</scope>
    <source>
        <strain evidence="1 2">M4-8</strain>
    </source>
</reference>
<name>A0A5C8HQN4_9MICO</name>
<dbReference type="EMBL" id="VRSW01000001">
    <property type="protein sequence ID" value="TXK06450.1"/>
    <property type="molecule type" value="Genomic_DNA"/>
</dbReference>